<accession>A0A975A2Q7</accession>
<name>A0A975A2Q7_9BACT</name>
<dbReference type="PANTHER" id="PTHR37950">
    <property type="entry name" value="4-HYDROXYPHENYLACETATE CATABOLISM PROTEIN"/>
    <property type="match status" value="1"/>
</dbReference>
<sequence length="115" mass="12911">MPHFIIDCSDNIINRKSPEEIMESVYSAAESTGLFAEGDIKVRINPFSNYRLGKGKNGFIHVFANIMEGRTAEQKQGLSQKIVSALNVMFPDIAIISMNIRDFEKASYCNKSMVM</sequence>
<protein>
    <submittedName>
        <fullName evidence="1">5-carboxymethyl-2-hydroxymuconate Delta-isomerase</fullName>
    </submittedName>
</protein>
<dbReference type="KEGG" id="fuv:JR347_06910"/>
<dbReference type="Gene3D" id="3.30.429.10">
    <property type="entry name" value="Macrophage Migration Inhibitory Factor"/>
    <property type="match status" value="1"/>
</dbReference>
<dbReference type="InterPro" id="IPR014347">
    <property type="entry name" value="Tautomerase/MIF_sf"/>
</dbReference>
<dbReference type="Pfam" id="PF02962">
    <property type="entry name" value="CHMI"/>
    <property type="match status" value="1"/>
</dbReference>
<dbReference type="CDD" id="cd00580">
    <property type="entry name" value="CHMI"/>
    <property type="match status" value="1"/>
</dbReference>
<reference evidence="1" key="1">
    <citation type="submission" date="2021-02" db="EMBL/GenBank/DDBJ databases">
        <title>Fulvivirga sp. S481 isolated from sea water.</title>
        <authorList>
            <person name="Bae S.S."/>
            <person name="Baek K."/>
        </authorList>
    </citation>
    <scope>NUCLEOTIDE SEQUENCE</scope>
    <source>
        <strain evidence="1">S481</strain>
    </source>
</reference>
<dbReference type="AlphaFoldDB" id="A0A975A2Q7"/>
<proteinExistence type="predicted"/>
<keyword evidence="2" id="KW-1185">Reference proteome</keyword>
<dbReference type="SUPFAM" id="SSF55331">
    <property type="entry name" value="Tautomerase/MIF"/>
    <property type="match status" value="1"/>
</dbReference>
<evidence type="ECO:0000313" key="2">
    <source>
        <dbReference type="Proteomes" id="UP000662783"/>
    </source>
</evidence>
<dbReference type="InterPro" id="IPR004220">
    <property type="entry name" value="5-COMe_2-OHmuconate_Isoase"/>
</dbReference>
<dbReference type="Proteomes" id="UP000662783">
    <property type="component" value="Chromosome"/>
</dbReference>
<organism evidence="1 2">
    <name type="scientific">Fulvivirga lutea</name>
    <dbReference type="NCBI Taxonomy" id="2810512"/>
    <lineage>
        <taxon>Bacteria</taxon>
        <taxon>Pseudomonadati</taxon>
        <taxon>Bacteroidota</taxon>
        <taxon>Cytophagia</taxon>
        <taxon>Cytophagales</taxon>
        <taxon>Fulvivirgaceae</taxon>
        <taxon>Fulvivirga</taxon>
    </lineage>
</organism>
<dbReference type="RefSeq" id="WP_205723316.1">
    <property type="nucleotide sequence ID" value="NZ_CP070608.1"/>
</dbReference>
<dbReference type="PANTHER" id="PTHR37950:SF1">
    <property type="entry name" value="4-HYDROXYPHENYLACETATE CATABOLISM PROTEIN"/>
    <property type="match status" value="1"/>
</dbReference>
<gene>
    <name evidence="1" type="ORF">JR347_06910</name>
</gene>
<evidence type="ECO:0000313" key="1">
    <source>
        <dbReference type="EMBL" id="QSE98802.1"/>
    </source>
</evidence>
<dbReference type="EMBL" id="CP070608">
    <property type="protein sequence ID" value="QSE98802.1"/>
    <property type="molecule type" value="Genomic_DNA"/>
</dbReference>
<dbReference type="GO" id="GO:0008704">
    <property type="term" value="F:5-carboxymethyl-2-hydroxymuconate delta-isomerase activity"/>
    <property type="evidence" value="ECO:0007669"/>
    <property type="project" value="InterPro"/>
</dbReference>